<comment type="caution">
    <text evidence="8">The sequence shown here is derived from an EMBL/GenBank/DDBJ whole genome shotgun (WGS) entry which is preliminary data.</text>
</comment>
<evidence type="ECO:0000256" key="1">
    <source>
        <dbReference type="ARBA" id="ARBA00007835"/>
    </source>
</evidence>
<dbReference type="PANTHER" id="PTHR12370">
    <property type="entry name" value="PHOSPHOLIPASE B-RELATED"/>
    <property type="match status" value="1"/>
</dbReference>
<keyword evidence="9" id="KW-1185">Reference proteome</keyword>
<name>A0A7J6KZA1_PERCH</name>
<dbReference type="InterPro" id="IPR007000">
    <property type="entry name" value="PLipase_B-like"/>
</dbReference>
<feature type="non-terminal residue" evidence="8">
    <location>
        <position position="1"/>
    </location>
</feature>
<dbReference type="Pfam" id="PF04916">
    <property type="entry name" value="Phospholip_B"/>
    <property type="match status" value="1"/>
</dbReference>
<dbReference type="EC" id="3.1.1.-" evidence="7"/>
<keyword evidence="6" id="KW-0325">Glycoprotein</keyword>
<evidence type="ECO:0000313" key="9">
    <source>
        <dbReference type="Proteomes" id="UP000591131"/>
    </source>
</evidence>
<dbReference type="GO" id="GO:0009395">
    <property type="term" value="P:phospholipid catabolic process"/>
    <property type="evidence" value="ECO:0007669"/>
    <property type="project" value="TreeGrafter"/>
</dbReference>
<dbReference type="Gene3D" id="3.60.60.30">
    <property type="match status" value="1"/>
</dbReference>
<reference evidence="8 9" key="1">
    <citation type="submission" date="2020-04" db="EMBL/GenBank/DDBJ databases">
        <title>Perkinsus chesapeaki whole genome sequence.</title>
        <authorList>
            <person name="Bogema D.R."/>
        </authorList>
    </citation>
    <scope>NUCLEOTIDE SEQUENCE [LARGE SCALE GENOMIC DNA]</scope>
    <source>
        <strain evidence="8">ATCC PRA-425</strain>
    </source>
</reference>
<dbReference type="GO" id="GO:0005576">
    <property type="term" value="C:extracellular region"/>
    <property type="evidence" value="ECO:0007669"/>
    <property type="project" value="TreeGrafter"/>
</dbReference>
<keyword evidence="3 7" id="KW-0378">Hydrolase</keyword>
<comment type="similarity">
    <text evidence="1 7">Belongs to the phospholipase B-like family.</text>
</comment>
<dbReference type="GO" id="GO:0004620">
    <property type="term" value="F:phospholipase activity"/>
    <property type="evidence" value="ECO:0007669"/>
    <property type="project" value="InterPro"/>
</dbReference>
<dbReference type="EMBL" id="JAAPAO010000915">
    <property type="protein sequence ID" value="KAF4652518.1"/>
    <property type="molecule type" value="Genomic_DNA"/>
</dbReference>
<dbReference type="PANTHER" id="PTHR12370:SF3">
    <property type="entry name" value="PHOSPHOLIPASE B-LIKE 2-RELATED"/>
    <property type="match status" value="1"/>
</dbReference>
<proteinExistence type="inferred from homology"/>
<dbReference type="OrthoDB" id="443524at2759"/>
<dbReference type="AlphaFoldDB" id="A0A7J6KZA1"/>
<sequence length="264" mass="29598">MLSFVTSLLTAVSSQDAGSFNTYPASVFISDSTNKHHSASFGVRLERGIEDDSAAAKGPLCNKFSHTSDTNDSHSAEHQAYAAGFLEGYITGEHIINNFLNLRDYFLGEVDKPFPDVVLEFLKVQYDWFEEQAGAHDKSSEGARQNTQRRFEDVHEDYWQTANFVLHQFKGEVAGIQQYVLSQYFDEHNITEKTYNADPWQIATVLNAVGDLLDVVYALLESNITNSRSSTDPLGIFLHSMCTALVKVSPDFSDLRFGHSAWFT</sequence>
<evidence type="ECO:0000256" key="6">
    <source>
        <dbReference type="ARBA" id="ARBA00023180"/>
    </source>
</evidence>
<protein>
    <recommendedName>
        <fullName evidence="7">Phospholipase B-like</fullName>
        <ecNumber evidence="7">3.1.1.-</ecNumber>
    </recommendedName>
</protein>
<accession>A0A7J6KZA1</accession>
<evidence type="ECO:0000256" key="4">
    <source>
        <dbReference type="ARBA" id="ARBA00022963"/>
    </source>
</evidence>
<dbReference type="Proteomes" id="UP000591131">
    <property type="component" value="Unassembled WGS sequence"/>
</dbReference>
<keyword evidence="4 7" id="KW-0442">Lipid degradation</keyword>
<evidence type="ECO:0000313" key="8">
    <source>
        <dbReference type="EMBL" id="KAF4652518.1"/>
    </source>
</evidence>
<evidence type="ECO:0000256" key="5">
    <source>
        <dbReference type="ARBA" id="ARBA00023098"/>
    </source>
</evidence>
<organism evidence="8 9">
    <name type="scientific">Perkinsus chesapeaki</name>
    <name type="common">Clam parasite</name>
    <name type="synonym">Perkinsus andrewsi</name>
    <dbReference type="NCBI Taxonomy" id="330153"/>
    <lineage>
        <taxon>Eukaryota</taxon>
        <taxon>Sar</taxon>
        <taxon>Alveolata</taxon>
        <taxon>Perkinsozoa</taxon>
        <taxon>Perkinsea</taxon>
        <taxon>Perkinsida</taxon>
        <taxon>Perkinsidae</taxon>
        <taxon>Perkinsus</taxon>
    </lineage>
</organism>
<evidence type="ECO:0000256" key="7">
    <source>
        <dbReference type="RuleBase" id="RU364138"/>
    </source>
</evidence>
<evidence type="ECO:0000256" key="2">
    <source>
        <dbReference type="ARBA" id="ARBA00022729"/>
    </source>
</evidence>
<evidence type="ECO:0000256" key="3">
    <source>
        <dbReference type="ARBA" id="ARBA00022801"/>
    </source>
</evidence>
<comment type="function">
    <text evidence="7">Putative phospholipase.</text>
</comment>
<keyword evidence="5 7" id="KW-0443">Lipid metabolism</keyword>
<keyword evidence="2" id="KW-0732">Signal</keyword>
<gene>
    <name evidence="8" type="primary">PLBD1_3</name>
    <name evidence="8" type="ORF">FOL47_011041</name>
</gene>